<keyword evidence="2" id="KW-1185">Reference proteome</keyword>
<dbReference type="AlphaFoldDB" id="A0A4C1VDM8"/>
<dbReference type="Proteomes" id="UP000299102">
    <property type="component" value="Unassembled WGS sequence"/>
</dbReference>
<name>A0A4C1VDM8_EUMVA</name>
<reference evidence="1 2" key="1">
    <citation type="journal article" date="2019" name="Commun. Biol.">
        <title>The bagworm genome reveals a unique fibroin gene that provides high tensile strength.</title>
        <authorList>
            <person name="Kono N."/>
            <person name="Nakamura H."/>
            <person name="Ohtoshi R."/>
            <person name="Tomita M."/>
            <person name="Numata K."/>
            <person name="Arakawa K."/>
        </authorList>
    </citation>
    <scope>NUCLEOTIDE SEQUENCE [LARGE SCALE GENOMIC DNA]</scope>
</reference>
<evidence type="ECO:0000313" key="2">
    <source>
        <dbReference type="Proteomes" id="UP000299102"/>
    </source>
</evidence>
<evidence type="ECO:0000313" key="1">
    <source>
        <dbReference type="EMBL" id="GBP36640.1"/>
    </source>
</evidence>
<dbReference type="EMBL" id="BGZK01000321">
    <property type="protein sequence ID" value="GBP36640.1"/>
    <property type="molecule type" value="Genomic_DNA"/>
</dbReference>
<sequence>MELKLQVKLCEIYGIIFVAVRSNLRIELASIAYWLSPTASPVRTWCISLLRARPRRSRGQIMTPIPISVLPSVQFRSNYPRGALYLTPQNTRNAAKLFYYQSISPRSWFRIRSRSRLQSRIDIELDLSLNIAVTDKRSM</sequence>
<protein>
    <submittedName>
        <fullName evidence="1">Uncharacterized protein</fullName>
    </submittedName>
</protein>
<organism evidence="1 2">
    <name type="scientific">Eumeta variegata</name>
    <name type="common">Bagworm moth</name>
    <name type="synonym">Eumeta japonica</name>
    <dbReference type="NCBI Taxonomy" id="151549"/>
    <lineage>
        <taxon>Eukaryota</taxon>
        <taxon>Metazoa</taxon>
        <taxon>Ecdysozoa</taxon>
        <taxon>Arthropoda</taxon>
        <taxon>Hexapoda</taxon>
        <taxon>Insecta</taxon>
        <taxon>Pterygota</taxon>
        <taxon>Neoptera</taxon>
        <taxon>Endopterygota</taxon>
        <taxon>Lepidoptera</taxon>
        <taxon>Glossata</taxon>
        <taxon>Ditrysia</taxon>
        <taxon>Tineoidea</taxon>
        <taxon>Psychidae</taxon>
        <taxon>Oiketicinae</taxon>
        <taxon>Eumeta</taxon>
    </lineage>
</organism>
<proteinExistence type="predicted"/>
<gene>
    <name evidence="1" type="ORF">EVAR_35224_1</name>
</gene>
<accession>A0A4C1VDM8</accession>
<comment type="caution">
    <text evidence="1">The sequence shown here is derived from an EMBL/GenBank/DDBJ whole genome shotgun (WGS) entry which is preliminary data.</text>
</comment>